<dbReference type="PANTHER" id="PTHR13634:SF0">
    <property type="entry name" value="RIBOSOME BIOGENESIS PROTEIN BRX1 HOMOLOG"/>
    <property type="match status" value="1"/>
</dbReference>
<feature type="domain" description="Brix" evidence="9">
    <location>
        <begin position="55"/>
        <end position="235"/>
    </location>
</feature>
<comment type="subcellular location">
    <subcellularLocation>
        <location evidence="2">Nucleus</location>
        <location evidence="2">Nucleolus</location>
    </subcellularLocation>
</comment>
<dbReference type="Proteomes" id="UP000694557">
    <property type="component" value="Unassembled WGS sequence"/>
</dbReference>
<evidence type="ECO:0000256" key="3">
    <source>
        <dbReference type="ARBA" id="ARBA00006369"/>
    </source>
</evidence>
<evidence type="ECO:0000256" key="8">
    <source>
        <dbReference type="SAM" id="MobiDB-lite"/>
    </source>
</evidence>
<dbReference type="GeneTree" id="ENSGT00390000014467"/>
<dbReference type="Pfam" id="PF04427">
    <property type="entry name" value="Brix"/>
    <property type="match status" value="1"/>
</dbReference>
<dbReference type="GO" id="GO:0005730">
    <property type="term" value="C:nucleolus"/>
    <property type="evidence" value="ECO:0007669"/>
    <property type="project" value="UniProtKB-SubCell"/>
</dbReference>
<feature type="region of interest" description="Disordered" evidence="8">
    <location>
        <begin position="1"/>
        <end position="36"/>
    </location>
</feature>
<dbReference type="SMART" id="SM00879">
    <property type="entry name" value="Brix"/>
    <property type="match status" value="1"/>
</dbReference>
<accession>A0A8C7IY64</accession>
<dbReference type="GO" id="GO:0000027">
    <property type="term" value="P:ribosomal large subunit assembly"/>
    <property type="evidence" value="ECO:0007669"/>
    <property type="project" value="TreeGrafter"/>
</dbReference>
<name>A0A8C7IY64_ONCKI</name>
<proteinExistence type="inferred from homology"/>
<dbReference type="PANTHER" id="PTHR13634">
    <property type="entry name" value="RIBOSOME BIOGENESIS PROTEIN BRIX"/>
    <property type="match status" value="1"/>
</dbReference>
<gene>
    <name evidence="10" type="primary">BRIX1</name>
    <name evidence="10" type="synonym">bxdc2</name>
</gene>
<evidence type="ECO:0000313" key="11">
    <source>
        <dbReference type="Proteomes" id="UP000694557"/>
    </source>
</evidence>
<dbReference type="InterPro" id="IPR026532">
    <property type="entry name" value="BRX1"/>
</dbReference>
<dbReference type="AlphaFoldDB" id="A0A8C7IY64"/>
<dbReference type="InterPro" id="IPR007109">
    <property type="entry name" value="Brix"/>
</dbReference>
<dbReference type="PROSITE" id="PS50833">
    <property type="entry name" value="BRIX"/>
    <property type="match status" value="1"/>
</dbReference>
<comment type="similarity">
    <text evidence="3">Belongs to the BRX1 family.</text>
</comment>
<keyword evidence="6" id="KW-0539">Nucleus</keyword>
<evidence type="ECO:0000256" key="2">
    <source>
        <dbReference type="ARBA" id="ARBA00004604"/>
    </source>
</evidence>
<reference evidence="10" key="1">
    <citation type="submission" date="2025-08" db="UniProtKB">
        <authorList>
            <consortium name="Ensembl"/>
        </authorList>
    </citation>
    <scope>IDENTIFICATION</scope>
</reference>
<protein>
    <recommendedName>
        <fullName evidence="4">Ribosome biogenesis protein BRX1 homolog</fullName>
    </recommendedName>
    <alternativeName>
        <fullName evidence="7">Brix domain-containing protein 2</fullName>
    </alternativeName>
</protein>
<evidence type="ECO:0000313" key="10">
    <source>
        <dbReference type="Ensembl" id="ENSOKIP00005075548.1"/>
    </source>
</evidence>
<keyword evidence="5" id="KW-0690">Ribosome biogenesis</keyword>
<comment type="function">
    <text evidence="1">Required for biogenesis of the 60S ribosomal subunit.</text>
</comment>
<dbReference type="Ensembl" id="ENSOKIT00005080469.1">
    <property type="protein sequence ID" value="ENSOKIP00005075548.1"/>
    <property type="gene ID" value="ENSOKIG00005032587.1"/>
</dbReference>
<evidence type="ECO:0000256" key="4">
    <source>
        <dbReference type="ARBA" id="ARBA00020522"/>
    </source>
</evidence>
<feature type="compositionally biased region" description="Basic residues" evidence="8">
    <location>
        <begin position="1"/>
        <end position="20"/>
    </location>
</feature>
<dbReference type="SUPFAM" id="SSF52954">
    <property type="entry name" value="Class II aaRS ABD-related"/>
    <property type="match status" value="1"/>
</dbReference>
<keyword evidence="11" id="KW-1185">Reference proteome</keyword>
<evidence type="ECO:0000256" key="7">
    <source>
        <dbReference type="ARBA" id="ARBA00033181"/>
    </source>
</evidence>
<sequence>MSALKRKRGGKGPGGKAKKVKLVENGNKPQTTEMEQNKEITVPAPVSMGKWRNKERVLVFSSRGINFRTRHLMQDLRTMMPHTKADTKMDRKDKLFVINEVCEIKNCNKCLFFEAKKKQDLYMWVANVPHGPSAKFLVQNGECHCLSLCVKLHEFGAQFDTEPHYALLKELFIQTFSTPQYHPRSQPFVDHVFTVWNIIYSLIISNSIIEEDASMVEIGPRFVLNLIKIFQGSFGGPTLFENPHFESPNTHRRVIRMATASRLKEKQMVKELQKLKRTENKEAVTRDVTDDVFATPAEERPVHIELEAPAAKVVKKNKHKAFKRQRKQKR</sequence>
<organism evidence="10 11">
    <name type="scientific">Oncorhynchus kisutch</name>
    <name type="common">Coho salmon</name>
    <name type="synonym">Salmo kisutch</name>
    <dbReference type="NCBI Taxonomy" id="8019"/>
    <lineage>
        <taxon>Eukaryota</taxon>
        <taxon>Metazoa</taxon>
        <taxon>Chordata</taxon>
        <taxon>Craniata</taxon>
        <taxon>Vertebrata</taxon>
        <taxon>Euteleostomi</taxon>
        <taxon>Actinopterygii</taxon>
        <taxon>Neopterygii</taxon>
        <taxon>Teleostei</taxon>
        <taxon>Protacanthopterygii</taxon>
        <taxon>Salmoniformes</taxon>
        <taxon>Salmonidae</taxon>
        <taxon>Salmoninae</taxon>
        <taxon>Oncorhynchus</taxon>
    </lineage>
</organism>
<evidence type="ECO:0000256" key="1">
    <source>
        <dbReference type="ARBA" id="ARBA00003439"/>
    </source>
</evidence>
<evidence type="ECO:0000256" key="5">
    <source>
        <dbReference type="ARBA" id="ARBA00022517"/>
    </source>
</evidence>
<evidence type="ECO:0000259" key="9">
    <source>
        <dbReference type="PROSITE" id="PS50833"/>
    </source>
</evidence>
<evidence type="ECO:0000256" key="6">
    <source>
        <dbReference type="ARBA" id="ARBA00023242"/>
    </source>
</evidence>
<dbReference type="GO" id="GO:0006364">
    <property type="term" value="P:rRNA processing"/>
    <property type="evidence" value="ECO:0007669"/>
    <property type="project" value="InterPro"/>
</dbReference>
<reference evidence="10" key="2">
    <citation type="submission" date="2025-09" db="UniProtKB">
        <authorList>
            <consortium name="Ensembl"/>
        </authorList>
    </citation>
    <scope>IDENTIFICATION</scope>
</reference>
<dbReference type="GO" id="GO:0019843">
    <property type="term" value="F:rRNA binding"/>
    <property type="evidence" value="ECO:0007669"/>
    <property type="project" value="InterPro"/>
</dbReference>